<organism evidence="12 13">
    <name type="scientific">Zygotorulaspora mrakii</name>
    <name type="common">Zygosaccharomyces mrakii</name>
    <dbReference type="NCBI Taxonomy" id="42260"/>
    <lineage>
        <taxon>Eukaryota</taxon>
        <taxon>Fungi</taxon>
        <taxon>Dikarya</taxon>
        <taxon>Ascomycota</taxon>
        <taxon>Saccharomycotina</taxon>
        <taxon>Saccharomycetes</taxon>
        <taxon>Saccharomycetales</taxon>
        <taxon>Saccharomycetaceae</taxon>
        <taxon>Zygotorulaspora</taxon>
    </lineage>
</organism>
<dbReference type="Gene3D" id="3.30.300.110">
    <property type="entry name" value="Met-10+ protein-like domains"/>
    <property type="match status" value="1"/>
</dbReference>
<evidence type="ECO:0000256" key="6">
    <source>
        <dbReference type="ARBA" id="ARBA00022694"/>
    </source>
</evidence>
<dbReference type="GO" id="GO:0005759">
    <property type="term" value="C:mitochondrial matrix"/>
    <property type="evidence" value="ECO:0007669"/>
    <property type="project" value="UniProtKB-SubCell"/>
</dbReference>
<feature type="domain" description="SAM-dependent methyltransferase TRM5/TYW2-type" evidence="11">
    <location>
        <begin position="170"/>
        <end position="483"/>
    </location>
</feature>
<evidence type="ECO:0000256" key="8">
    <source>
        <dbReference type="ARBA" id="ARBA00023242"/>
    </source>
</evidence>
<keyword evidence="6 10" id="KW-0819">tRNA processing</keyword>
<dbReference type="OrthoDB" id="408788at2759"/>
<dbReference type="GO" id="GO:0052906">
    <property type="term" value="F:tRNA (guanine(37)-N1)-methyltransferase activity"/>
    <property type="evidence" value="ECO:0007669"/>
    <property type="project" value="UniProtKB-UniRule"/>
</dbReference>
<dbReference type="GO" id="GO:0002939">
    <property type="term" value="P:tRNA N1-guanine methylation"/>
    <property type="evidence" value="ECO:0007669"/>
    <property type="project" value="TreeGrafter"/>
</dbReference>
<dbReference type="PANTHER" id="PTHR23245:SF36">
    <property type="entry name" value="TRNA (GUANINE(37)-N1)-METHYLTRANSFERASE"/>
    <property type="match status" value="1"/>
</dbReference>
<proteinExistence type="inferred from homology"/>
<evidence type="ECO:0000256" key="10">
    <source>
        <dbReference type="HAMAP-Rule" id="MF_03152"/>
    </source>
</evidence>
<keyword evidence="7 10" id="KW-0496">Mitochondrion</keyword>
<dbReference type="EMBL" id="CP058606">
    <property type="protein sequence ID" value="QLG71968.1"/>
    <property type="molecule type" value="Genomic_DNA"/>
</dbReference>
<dbReference type="Pfam" id="PF02475">
    <property type="entry name" value="TRM5-TYW2_MTfase"/>
    <property type="match status" value="1"/>
</dbReference>
<dbReference type="PROSITE" id="PS51684">
    <property type="entry name" value="SAM_MT_TRM5_TYW2"/>
    <property type="match status" value="1"/>
</dbReference>
<evidence type="ECO:0000259" key="11">
    <source>
        <dbReference type="PROSITE" id="PS51684"/>
    </source>
</evidence>
<dbReference type="InterPro" id="IPR056744">
    <property type="entry name" value="TRM5/TYW2-like_N"/>
</dbReference>
<comment type="similarity">
    <text evidence="10">Belongs to the TRM5 / TYW2 family.</text>
</comment>
<name>A0A7H9B019_ZYGMR</name>
<dbReference type="PANTHER" id="PTHR23245">
    <property type="entry name" value="TRNA METHYLTRANSFERASE"/>
    <property type="match status" value="1"/>
</dbReference>
<sequence>MLIASSRVLRIYSTMSTIAGYKYQPPVARNMKELDRSFFVTKIPLCAVQFPNPSDISFFAKNYKDSILRVPRIPHVVRLGQVADSIPSNNSKTLSCDNGIVFKGVLLNDSISTPDEISEKLSQEARSFLKESGAKVISYEYVLDYNFWRAEEILRAVLPAEFLDEIPTGFTVTGHIAHLNLRQEFKPYSSIIGQVILDKNNKIETVVDKVSSIATKFRTFPMKVIAGRDDDLVVTQKESNCTFKFDFSKVYWNSRLHTEHERLVKEYFQTGQVVCDVFAGVGPFAIPAGKKNVIVLANDLNPESFVYLKQNISLNKVEKLVKSFNLDGAEFINRSLGLLKEWRSEETSSTITLEPKINKYRKKPKTENQAKSQVVQVPIPFNIHHFVMNLPDSSITFLHNFVGLYSGHDEVKDLPWIHVHCFEKYANDEDPSMEELHKRVHKRILAEFNASAQVLSFDDLSFHLVRKVSPTKPMFCVSFQLPKLVAYC</sequence>
<dbReference type="Gene3D" id="3.40.50.150">
    <property type="entry name" value="Vaccinia Virus protein VP39"/>
    <property type="match status" value="1"/>
</dbReference>
<dbReference type="GO" id="GO:0005634">
    <property type="term" value="C:nucleus"/>
    <property type="evidence" value="ECO:0007669"/>
    <property type="project" value="UniProtKB-SubCell"/>
</dbReference>
<dbReference type="InterPro" id="IPR056743">
    <property type="entry name" value="TRM5-TYW2-like_MTfase"/>
</dbReference>
<evidence type="ECO:0000256" key="3">
    <source>
        <dbReference type="ARBA" id="ARBA00022603"/>
    </source>
</evidence>
<evidence type="ECO:0000256" key="5">
    <source>
        <dbReference type="ARBA" id="ARBA00022691"/>
    </source>
</evidence>
<evidence type="ECO:0000256" key="9">
    <source>
        <dbReference type="ARBA" id="ARBA00047783"/>
    </source>
</evidence>
<feature type="binding site" evidence="10">
    <location>
        <begin position="299"/>
        <end position="300"/>
    </location>
    <ligand>
        <name>S-adenosyl-L-methionine</name>
        <dbReference type="ChEBI" id="CHEBI:59789"/>
    </ligand>
</feature>
<evidence type="ECO:0000256" key="1">
    <source>
        <dbReference type="ARBA" id="ARBA00009775"/>
    </source>
</evidence>
<comment type="similarity">
    <text evidence="1">Belongs to the class I-like SAM-binding methyltransferase superfamily. TRM5/TYW2 family.</text>
</comment>
<feature type="binding site" evidence="10">
    <location>
        <position position="389"/>
    </location>
    <ligand>
        <name>S-adenosyl-L-methionine</name>
        <dbReference type="ChEBI" id="CHEBI:59789"/>
    </ligand>
</feature>
<dbReference type="Pfam" id="PF25133">
    <property type="entry name" value="TYW2_N_2"/>
    <property type="match status" value="1"/>
</dbReference>
<dbReference type="InterPro" id="IPR029063">
    <property type="entry name" value="SAM-dependent_MTases_sf"/>
</dbReference>
<reference evidence="12 13" key="1">
    <citation type="submission" date="2020-07" db="EMBL/GenBank/DDBJ databases">
        <title>The yeast mating-type switching endonuclease HO is a domesticated member of an unorthodox homing genetic element family.</title>
        <authorList>
            <person name="Coughlan A.Y."/>
            <person name="Lombardi L."/>
            <person name="Braun-Galleani S."/>
            <person name="Martos A.R."/>
            <person name="Galeote V."/>
            <person name="Bigey F."/>
            <person name="Dequin S."/>
            <person name="Byrne K.P."/>
            <person name="Wolfe K.H."/>
        </authorList>
    </citation>
    <scope>NUCLEOTIDE SEQUENCE [LARGE SCALE GENOMIC DNA]</scope>
    <source>
        <strain evidence="12 13">NRRL Y-6702</strain>
    </source>
</reference>
<keyword evidence="13" id="KW-1185">Reference proteome</keyword>
<evidence type="ECO:0000256" key="7">
    <source>
        <dbReference type="ARBA" id="ARBA00023128"/>
    </source>
</evidence>
<comment type="function">
    <text evidence="10">Specifically methylates the N1 position of guanosine-37 in various cytoplasmic and mitochondrial tRNAs. Methylation is not dependent on the nature of the nucleoside 5' of the target nucleoside. This is the first step in the biosynthesis of wybutosine (yW), a modified base adjacent to the anticodon of tRNAs and required for accurate decoding.</text>
</comment>
<keyword evidence="8 10" id="KW-0539">Nucleus</keyword>
<dbReference type="InterPro" id="IPR030382">
    <property type="entry name" value="MeTrfase_TRM5/TYW2"/>
</dbReference>
<comment type="subunit">
    <text evidence="10">Monomer.</text>
</comment>
<keyword evidence="3 10" id="KW-0489">Methyltransferase</keyword>
<accession>A0A7H9B019</accession>
<comment type="subcellular location">
    <subcellularLocation>
        <location evidence="10">Mitochondrion matrix</location>
    </subcellularLocation>
    <subcellularLocation>
        <location evidence="10">Nucleus</location>
    </subcellularLocation>
    <subcellularLocation>
        <location evidence="10">Cytoplasm</location>
    </subcellularLocation>
    <text evidence="10">Predominantly in the mitochondria and in the nucleus.</text>
</comment>
<gene>
    <name evidence="10" type="primary">TRM5</name>
    <name evidence="12" type="ORF">HG535_0C03210</name>
</gene>
<dbReference type="GO" id="GO:0070901">
    <property type="term" value="P:mitochondrial tRNA methylation"/>
    <property type="evidence" value="ECO:0007669"/>
    <property type="project" value="TreeGrafter"/>
</dbReference>
<evidence type="ECO:0000256" key="4">
    <source>
        <dbReference type="ARBA" id="ARBA00022679"/>
    </source>
</evidence>
<dbReference type="SUPFAM" id="SSF53335">
    <property type="entry name" value="S-adenosyl-L-methionine-dependent methyltransferases"/>
    <property type="match status" value="1"/>
</dbReference>
<protein>
    <recommendedName>
        <fullName evidence="10">tRNA (guanine(37)-N1)-methyltransferase</fullName>
        <ecNumber evidence="10">2.1.1.228</ecNumber>
    </recommendedName>
    <alternativeName>
        <fullName evidence="10">M1G-methyltransferase</fullName>
    </alternativeName>
    <alternativeName>
        <fullName evidence="10">tRNA [GM37] methyltransferase</fullName>
    </alternativeName>
    <alternativeName>
        <fullName evidence="10">tRNA methyltransferase 5</fullName>
    </alternativeName>
</protein>
<feature type="binding site" evidence="10">
    <location>
        <position position="260"/>
    </location>
    <ligand>
        <name>S-adenosyl-L-methionine</name>
        <dbReference type="ChEBI" id="CHEBI:59789"/>
    </ligand>
</feature>
<keyword evidence="4 10" id="KW-0808">Transferase</keyword>
<dbReference type="EC" id="2.1.1.228" evidence="10"/>
<keyword evidence="2 10" id="KW-0963">Cytoplasm</keyword>
<dbReference type="HAMAP" id="MF_03152">
    <property type="entry name" value="TRM5"/>
    <property type="match status" value="1"/>
</dbReference>
<dbReference type="FunFam" id="3.30.300.110:FF:000001">
    <property type="entry name" value="tRNA (guanine(37)-N1)-methyltransferase"/>
    <property type="match status" value="1"/>
</dbReference>
<evidence type="ECO:0000313" key="13">
    <source>
        <dbReference type="Proteomes" id="UP000509704"/>
    </source>
</evidence>
<dbReference type="AlphaFoldDB" id="A0A7H9B019"/>
<evidence type="ECO:0000256" key="2">
    <source>
        <dbReference type="ARBA" id="ARBA00022490"/>
    </source>
</evidence>
<dbReference type="InterPro" id="IPR025792">
    <property type="entry name" value="tRNA_Gua_MeTrfase_euk"/>
</dbReference>
<feature type="binding site" evidence="10">
    <location>
        <begin position="327"/>
        <end position="328"/>
    </location>
    <ligand>
        <name>S-adenosyl-L-methionine</name>
        <dbReference type="ChEBI" id="CHEBI:59789"/>
    </ligand>
</feature>
<evidence type="ECO:0000313" key="12">
    <source>
        <dbReference type="EMBL" id="QLG71968.1"/>
    </source>
</evidence>
<keyword evidence="5 10" id="KW-0949">S-adenosyl-L-methionine</keyword>
<comment type="catalytic activity">
    <reaction evidence="9 10">
        <text>guanosine(37) in tRNA + S-adenosyl-L-methionine = N(1)-methylguanosine(37) in tRNA + S-adenosyl-L-homocysteine + H(+)</text>
        <dbReference type="Rhea" id="RHEA:36899"/>
        <dbReference type="Rhea" id="RHEA-COMP:10145"/>
        <dbReference type="Rhea" id="RHEA-COMP:10147"/>
        <dbReference type="ChEBI" id="CHEBI:15378"/>
        <dbReference type="ChEBI" id="CHEBI:57856"/>
        <dbReference type="ChEBI" id="CHEBI:59789"/>
        <dbReference type="ChEBI" id="CHEBI:73542"/>
        <dbReference type="ChEBI" id="CHEBI:74269"/>
        <dbReference type="EC" id="2.1.1.228"/>
    </reaction>
</comment>
<dbReference type="Proteomes" id="UP000509704">
    <property type="component" value="Chromosome 3"/>
</dbReference>